<organism evidence="1 2">
    <name type="scientific">Eumeta variegata</name>
    <name type="common">Bagworm moth</name>
    <name type="synonym">Eumeta japonica</name>
    <dbReference type="NCBI Taxonomy" id="151549"/>
    <lineage>
        <taxon>Eukaryota</taxon>
        <taxon>Metazoa</taxon>
        <taxon>Ecdysozoa</taxon>
        <taxon>Arthropoda</taxon>
        <taxon>Hexapoda</taxon>
        <taxon>Insecta</taxon>
        <taxon>Pterygota</taxon>
        <taxon>Neoptera</taxon>
        <taxon>Endopterygota</taxon>
        <taxon>Lepidoptera</taxon>
        <taxon>Glossata</taxon>
        <taxon>Ditrysia</taxon>
        <taxon>Tineoidea</taxon>
        <taxon>Psychidae</taxon>
        <taxon>Oiketicinae</taxon>
        <taxon>Eumeta</taxon>
    </lineage>
</organism>
<sequence>MLSRSFDSPILRLIYHYLKNSEETETGGYLKVMLASNPSLRERAAAGRADIIYLVRAPPETALAVLAISAIEHSTGAQRDLRFRKALALLGACGGLEQLLPLHSKQAAVQFHPLFLHPQDAPYPVLHVQK</sequence>
<protein>
    <submittedName>
        <fullName evidence="1">Uncharacterized protein</fullName>
    </submittedName>
</protein>
<keyword evidence="2" id="KW-1185">Reference proteome</keyword>
<gene>
    <name evidence="1" type="ORF">EVAR_37181_1</name>
</gene>
<proteinExistence type="predicted"/>
<dbReference type="AlphaFoldDB" id="A0A4C1WJ35"/>
<accession>A0A4C1WJ35</accession>
<reference evidence="1 2" key="1">
    <citation type="journal article" date="2019" name="Commun. Biol.">
        <title>The bagworm genome reveals a unique fibroin gene that provides high tensile strength.</title>
        <authorList>
            <person name="Kono N."/>
            <person name="Nakamura H."/>
            <person name="Ohtoshi R."/>
            <person name="Tomita M."/>
            <person name="Numata K."/>
            <person name="Arakawa K."/>
        </authorList>
    </citation>
    <scope>NUCLEOTIDE SEQUENCE [LARGE SCALE GENOMIC DNA]</scope>
</reference>
<name>A0A4C1WJ35_EUMVA</name>
<evidence type="ECO:0000313" key="2">
    <source>
        <dbReference type="Proteomes" id="UP000299102"/>
    </source>
</evidence>
<comment type="caution">
    <text evidence="1">The sequence shown here is derived from an EMBL/GenBank/DDBJ whole genome shotgun (WGS) entry which is preliminary data.</text>
</comment>
<dbReference type="Proteomes" id="UP000299102">
    <property type="component" value="Unassembled WGS sequence"/>
</dbReference>
<evidence type="ECO:0000313" key="1">
    <source>
        <dbReference type="EMBL" id="GBP51023.1"/>
    </source>
</evidence>
<dbReference type="EMBL" id="BGZK01000572">
    <property type="protein sequence ID" value="GBP51023.1"/>
    <property type="molecule type" value="Genomic_DNA"/>
</dbReference>